<reference evidence="2" key="1">
    <citation type="journal article" date="2020" name="Fungal Divers.">
        <title>Resolving the Mortierellaceae phylogeny through synthesis of multi-gene phylogenetics and phylogenomics.</title>
        <authorList>
            <person name="Vandepol N."/>
            <person name="Liber J."/>
            <person name="Desiro A."/>
            <person name="Na H."/>
            <person name="Kennedy M."/>
            <person name="Barry K."/>
            <person name="Grigoriev I.V."/>
            <person name="Miller A.N."/>
            <person name="O'Donnell K."/>
            <person name="Stajich J.E."/>
            <person name="Bonito G."/>
        </authorList>
    </citation>
    <scope>NUCLEOTIDE SEQUENCE</scope>
    <source>
        <strain evidence="2">NVP1</strain>
    </source>
</reference>
<gene>
    <name evidence="2" type="ORF">BG006_010175</name>
</gene>
<name>A0A9P5SUN6_9FUNG</name>
<organism evidence="2 3">
    <name type="scientific">Podila minutissima</name>
    <dbReference type="NCBI Taxonomy" id="64525"/>
    <lineage>
        <taxon>Eukaryota</taxon>
        <taxon>Fungi</taxon>
        <taxon>Fungi incertae sedis</taxon>
        <taxon>Mucoromycota</taxon>
        <taxon>Mortierellomycotina</taxon>
        <taxon>Mortierellomycetes</taxon>
        <taxon>Mortierellales</taxon>
        <taxon>Mortierellaceae</taxon>
        <taxon>Podila</taxon>
    </lineage>
</organism>
<protein>
    <submittedName>
        <fullName evidence="2">Uncharacterized protein</fullName>
    </submittedName>
</protein>
<evidence type="ECO:0000256" key="1">
    <source>
        <dbReference type="SAM" id="MobiDB-lite"/>
    </source>
</evidence>
<comment type="caution">
    <text evidence="2">The sequence shown here is derived from an EMBL/GenBank/DDBJ whole genome shotgun (WGS) entry which is preliminary data.</text>
</comment>
<sequence length="248" mass="27281">MAQVSSHLEQFHLSQEAAKCFDDDLDFCPSLTAKELSEIILASILAQKELQAKQQQRHQPHLHSPPRSPPHNSRAITIVDPTSRTPLYIPPSSAKGVHNNNANTCATGKGMIGSGRYSSTSTPVTSSGLMNTSNDYFNMMPTNSNANNSMGRTHNHNNHSNNSQQLFNSMYGSHAYAFSPVEQHQHQHQHYNHTYAMGMLSPTSVGSYSPPRQASRIPIVNPDNGRVVSVPEGPSSASWQQQHFVAVR</sequence>
<evidence type="ECO:0000313" key="3">
    <source>
        <dbReference type="Proteomes" id="UP000696485"/>
    </source>
</evidence>
<evidence type="ECO:0000313" key="2">
    <source>
        <dbReference type="EMBL" id="KAF9335956.1"/>
    </source>
</evidence>
<feature type="region of interest" description="Disordered" evidence="1">
    <location>
        <begin position="51"/>
        <end position="75"/>
    </location>
</feature>
<dbReference type="AlphaFoldDB" id="A0A9P5SUN6"/>
<dbReference type="EMBL" id="JAAAUY010000079">
    <property type="protein sequence ID" value="KAF9335956.1"/>
    <property type="molecule type" value="Genomic_DNA"/>
</dbReference>
<dbReference type="Proteomes" id="UP000696485">
    <property type="component" value="Unassembled WGS sequence"/>
</dbReference>
<accession>A0A9P5SUN6</accession>
<keyword evidence="3" id="KW-1185">Reference proteome</keyword>
<proteinExistence type="predicted"/>